<dbReference type="PANTHER" id="PTHR14741">
    <property type="entry name" value="S-ADENOSYLMETHIONINE-DEPENDENT METHYLTRANSFERASE RELATED"/>
    <property type="match status" value="1"/>
</dbReference>
<gene>
    <name evidence="9" type="ORF">WJX73_008868</name>
</gene>
<proteinExistence type="inferred from homology"/>
<protein>
    <recommendedName>
        <fullName evidence="1">Trimethylguanosine synthase</fullName>
    </recommendedName>
    <alternativeName>
        <fullName evidence="7">Cap-specific guanine-N(2) methyltransferase</fullName>
    </alternativeName>
</protein>
<comment type="similarity">
    <text evidence="2">Belongs to the methyltransferase superfamily. Trimethylguanosine synthase family.</text>
</comment>
<comment type="catalytic activity">
    <reaction evidence="4">
        <text>a 5'-end (N(7)-methyl 5'-triphosphoguanosine)-ribonucleoside in snoRNA + S-adenosyl-L-methionine = a 5'-end (N(2),N(7)-dimethyl 5'-triphosphoguanosine)-ribonucleoside in snoRNA + S-adenosyl-L-homocysteine + H(+)</text>
        <dbReference type="Rhea" id="RHEA:78475"/>
        <dbReference type="Rhea" id="RHEA-COMP:19086"/>
        <dbReference type="Rhea" id="RHEA-COMP:19088"/>
        <dbReference type="ChEBI" id="CHEBI:15378"/>
        <dbReference type="ChEBI" id="CHEBI:57856"/>
        <dbReference type="ChEBI" id="CHEBI:59789"/>
        <dbReference type="ChEBI" id="CHEBI:156461"/>
        <dbReference type="ChEBI" id="CHEBI:172880"/>
    </reaction>
    <physiologicalReaction direction="left-to-right" evidence="4">
        <dbReference type="Rhea" id="RHEA:78476"/>
    </physiologicalReaction>
</comment>
<feature type="compositionally biased region" description="Low complexity" evidence="8">
    <location>
        <begin position="159"/>
        <end position="184"/>
    </location>
</feature>
<organism evidence="9 10">
    <name type="scientific">Symbiochloris irregularis</name>
    <dbReference type="NCBI Taxonomy" id="706552"/>
    <lineage>
        <taxon>Eukaryota</taxon>
        <taxon>Viridiplantae</taxon>
        <taxon>Chlorophyta</taxon>
        <taxon>core chlorophytes</taxon>
        <taxon>Trebouxiophyceae</taxon>
        <taxon>Trebouxiales</taxon>
        <taxon>Trebouxiaceae</taxon>
        <taxon>Symbiochloris</taxon>
    </lineage>
</organism>
<comment type="catalytic activity">
    <reaction evidence="3">
        <text>a 5'-end (N(2),N(7)-dimethyl 5'-triphosphoguanosine)-ribonucleoside in snoRNA + S-adenosyl-L-methionine = a 5'-end (N(2),N(2),N(7)-trimethyl 5'-triphosphoguanosine)-ribonucleoside in snoRNA + S-adenosyl-L-homocysteine + H(+)</text>
        <dbReference type="Rhea" id="RHEA:78507"/>
        <dbReference type="Rhea" id="RHEA-COMP:19088"/>
        <dbReference type="Rhea" id="RHEA-COMP:19090"/>
        <dbReference type="ChEBI" id="CHEBI:15378"/>
        <dbReference type="ChEBI" id="CHEBI:57856"/>
        <dbReference type="ChEBI" id="CHEBI:59789"/>
        <dbReference type="ChEBI" id="CHEBI:167623"/>
        <dbReference type="ChEBI" id="CHEBI:172880"/>
    </reaction>
    <physiologicalReaction direction="left-to-right" evidence="3">
        <dbReference type="Rhea" id="RHEA:78508"/>
    </physiologicalReaction>
</comment>
<evidence type="ECO:0000256" key="7">
    <source>
        <dbReference type="ARBA" id="ARBA00049790"/>
    </source>
</evidence>
<dbReference type="SUPFAM" id="SSF53335">
    <property type="entry name" value="S-adenosyl-L-methionine-dependent methyltransferases"/>
    <property type="match status" value="1"/>
</dbReference>
<dbReference type="GO" id="GO:0005634">
    <property type="term" value="C:nucleus"/>
    <property type="evidence" value="ECO:0007669"/>
    <property type="project" value="TreeGrafter"/>
</dbReference>
<reference evidence="9 10" key="1">
    <citation type="journal article" date="2024" name="Nat. Commun.">
        <title>Phylogenomics reveals the evolutionary origins of lichenization in chlorophyte algae.</title>
        <authorList>
            <person name="Puginier C."/>
            <person name="Libourel C."/>
            <person name="Otte J."/>
            <person name="Skaloud P."/>
            <person name="Haon M."/>
            <person name="Grisel S."/>
            <person name="Petersen M."/>
            <person name="Berrin J.G."/>
            <person name="Delaux P.M."/>
            <person name="Dal Grande F."/>
            <person name="Keller J."/>
        </authorList>
    </citation>
    <scope>NUCLEOTIDE SEQUENCE [LARGE SCALE GENOMIC DNA]</scope>
    <source>
        <strain evidence="9 10">SAG 2036</strain>
    </source>
</reference>
<dbReference type="Pfam" id="PF09445">
    <property type="entry name" value="Methyltransf_15"/>
    <property type="match status" value="1"/>
</dbReference>
<dbReference type="Proteomes" id="UP001465755">
    <property type="component" value="Unassembled WGS sequence"/>
</dbReference>
<dbReference type="PANTHER" id="PTHR14741:SF32">
    <property type="entry name" value="TRIMETHYLGUANOSINE SYNTHASE"/>
    <property type="match status" value="1"/>
</dbReference>
<dbReference type="InterPro" id="IPR019012">
    <property type="entry name" value="RNA_cap_Gua-N2-MeTrfase"/>
</dbReference>
<name>A0AAW1NLE4_9CHLO</name>
<evidence type="ECO:0000256" key="4">
    <source>
        <dbReference type="ARBA" id="ARBA00048740"/>
    </source>
</evidence>
<dbReference type="InterPro" id="IPR029063">
    <property type="entry name" value="SAM-dependent_MTases_sf"/>
</dbReference>
<comment type="caution">
    <text evidence="9">The sequence shown here is derived from an EMBL/GenBank/DDBJ whole genome shotgun (WGS) entry which is preliminary data.</text>
</comment>
<evidence type="ECO:0000256" key="5">
    <source>
        <dbReference type="ARBA" id="ARBA00048763"/>
    </source>
</evidence>
<evidence type="ECO:0000256" key="2">
    <source>
        <dbReference type="ARBA" id="ARBA00025783"/>
    </source>
</evidence>
<dbReference type="AlphaFoldDB" id="A0AAW1NLE4"/>
<comment type="catalytic activity">
    <reaction evidence="6">
        <text>a 5'-end (N(7)-methyl 5'-triphosphoguanosine)-ribonucleoside in snRNA + S-adenosyl-L-methionine = a 5'-end (N(2),N(7)-dimethyl 5'-triphosphoguanosine)-ribonucleoside in snRNA + S-adenosyl-L-homocysteine + H(+)</text>
        <dbReference type="Rhea" id="RHEA:78471"/>
        <dbReference type="Rhea" id="RHEA-COMP:19085"/>
        <dbReference type="Rhea" id="RHEA-COMP:19087"/>
        <dbReference type="ChEBI" id="CHEBI:15378"/>
        <dbReference type="ChEBI" id="CHEBI:57856"/>
        <dbReference type="ChEBI" id="CHEBI:59789"/>
        <dbReference type="ChEBI" id="CHEBI:156461"/>
        <dbReference type="ChEBI" id="CHEBI:172880"/>
    </reaction>
    <physiologicalReaction direction="left-to-right" evidence="6">
        <dbReference type="Rhea" id="RHEA:78472"/>
    </physiologicalReaction>
</comment>
<dbReference type="Gene3D" id="3.40.50.150">
    <property type="entry name" value="Vaccinia Virus protein VP39"/>
    <property type="match status" value="1"/>
</dbReference>
<dbReference type="EMBL" id="JALJOQ010000285">
    <property type="protein sequence ID" value="KAK9785969.1"/>
    <property type="molecule type" value="Genomic_DNA"/>
</dbReference>
<sequence length="449" mass="47688">MALAADVSADLQLPSLPPGLVIPCSESSRDQAGQPETPDASQPEAKAPGLTLAPPESNEGKQGKQGTRPELQQAAAVDQVPSRPSSASRESRMPSPVPAPEALEAQSQIQEGPREEKGGGGKGDNAATPPGGPGLQSSHTGDASREAGRAKANHLHWGSMSEDSSDADSSNELSSTSSSSLDWDAPASAPSSQPTGLDWDSRYYDRLDSLWSRWAEGVAMDDHSWSTATPEPIARHHAEQLKGARVVDAMAGCGGDVVAFACHPAIQEVVAIDKHAQRLEACRHNSMVYGCSQKLQTLCADFLTVAASLQADTVYMSPPWCQEGHSWDSMKPFDLGQDFAGLGLNLAGLIQASYPALRTIADGSGGNSDRRRGTLAFFLPKATSAASLRHCLECELASLPQRFQYEWDLKFLRGPGSQQSQSSGKTGHLLADESLIRRAKGVTLRLIFK</sequence>
<comment type="catalytic activity">
    <reaction evidence="5">
        <text>a 5'-end (N(2),N(7)-dimethyl 5'-triphosphoguanosine)-ribonucleoside in snRNA + S-adenosyl-L-methionine = a 5'-end (N(2),N(2),N(7)-trimethyl 5'-triphosphoguanosine)-ribonucleoside in snRNA + S-adenosyl-L-homocysteine + H(+)</text>
        <dbReference type="Rhea" id="RHEA:78479"/>
        <dbReference type="Rhea" id="RHEA-COMP:19087"/>
        <dbReference type="Rhea" id="RHEA-COMP:19089"/>
        <dbReference type="ChEBI" id="CHEBI:15378"/>
        <dbReference type="ChEBI" id="CHEBI:57856"/>
        <dbReference type="ChEBI" id="CHEBI:59789"/>
        <dbReference type="ChEBI" id="CHEBI:167623"/>
        <dbReference type="ChEBI" id="CHEBI:172880"/>
    </reaction>
    <physiologicalReaction direction="left-to-right" evidence="5">
        <dbReference type="Rhea" id="RHEA:78480"/>
    </physiologicalReaction>
</comment>
<accession>A0AAW1NLE4</accession>
<keyword evidence="10" id="KW-1185">Reference proteome</keyword>
<dbReference type="GO" id="GO:0071164">
    <property type="term" value="F:RNA cap trimethylguanosine synthase activity"/>
    <property type="evidence" value="ECO:0007669"/>
    <property type="project" value="TreeGrafter"/>
</dbReference>
<evidence type="ECO:0000256" key="1">
    <source>
        <dbReference type="ARBA" id="ARBA00018517"/>
    </source>
</evidence>
<feature type="region of interest" description="Disordered" evidence="8">
    <location>
        <begin position="1"/>
        <end position="198"/>
    </location>
</feature>
<evidence type="ECO:0000256" key="8">
    <source>
        <dbReference type="SAM" id="MobiDB-lite"/>
    </source>
</evidence>
<evidence type="ECO:0000256" key="3">
    <source>
        <dbReference type="ARBA" id="ARBA00047418"/>
    </source>
</evidence>
<evidence type="ECO:0000313" key="10">
    <source>
        <dbReference type="Proteomes" id="UP001465755"/>
    </source>
</evidence>
<evidence type="ECO:0000256" key="6">
    <source>
        <dbReference type="ARBA" id="ARBA00049075"/>
    </source>
</evidence>
<evidence type="ECO:0000313" key="9">
    <source>
        <dbReference type="EMBL" id="KAK9785969.1"/>
    </source>
</evidence>